<reference evidence="1" key="3">
    <citation type="submission" date="2011-03" db="EMBL/GenBank/DDBJ databases">
        <title>Annotation of Magnaporthe poae ATCC 64411.</title>
        <authorList>
            <person name="Ma L.-J."/>
            <person name="Dead R."/>
            <person name="Young S.K."/>
            <person name="Zeng Q."/>
            <person name="Gargeya S."/>
            <person name="Fitzgerald M."/>
            <person name="Haas B."/>
            <person name="Abouelleil A."/>
            <person name="Alvarado L."/>
            <person name="Arachchi H.M."/>
            <person name="Berlin A."/>
            <person name="Brown A."/>
            <person name="Chapman S.B."/>
            <person name="Chen Z."/>
            <person name="Dunbar C."/>
            <person name="Freedman E."/>
            <person name="Gearin G."/>
            <person name="Gellesch M."/>
            <person name="Goldberg J."/>
            <person name="Griggs A."/>
            <person name="Gujja S."/>
            <person name="Heiman D."/>
            <person name="Howarth C."/>
            <person name="Larson L."/>
            <person name="Lui A."/>
            <person name="MacDonald P.J.P."/>
            <person name="Mehta T."/>
            <person name="Montmayeur A."/>
            <person name="Murphy C."/>
            <person name="Neiman D."/>
            <person name="Pearson M."/>
            <person name="Priest M."/>
            <person name="Roberts A."/>
            <person name="Saif S."/>
            <person name="Shea T."/>
            <person name="Shenoy N."/>
            <person name="Sisk P."/>
            <person name="Stolte C."/>
            <person name="Sykes S."/>
            <person name="Yandava C."/>
            <person name="Wortman J."/>
            <person name="Nusbaum C."/>
            <person name="Birren B."/>
        </authorList>
    </citation>
    <scope>NUCLEOTIDE SEQUENCE</scope>
    <source>
        <strain evidence="1">ATCC 64411</strain>
    </source>
</reference>
<evidence type="ECO:0000313" key="3">
    <source>
        <dbReference type="Proteomes" id="UP000011715"/>
    </source>
</evidence>
<reference evidence="2" key="5">
    <citation type="submission" date="2015-06" db="UniProtKB">
        <authorList>
            <consortium name="EnsemblFungi"/>
        </authorList>
    </citation>
    <scope>IDENTIFICATION</scope>
    <source>
        <strain evidence="2">ATCC 64411</strain>
    </source>
</reference>
<sequence length="231" mass="26045">MPAPRASRVNEQSNSMCWTCSFLRSHSSPALEMHLTDGGAGWALAAGSITGRANGRWYRPSAAYDLFSHKEAKPSHCNPLKPPKLEVEGPQKEVRLDPRVVAKHQSRTYWMLCSCTPITSVNHRIRDHVVAGAPSCCLIYANEHASQPGMVLQAGPQLETTCHSLLLSSEWRAGRSRSPTSDHTYTHRLHFCRYSRMERWPARPSPVEVTPRPQMEPMRPKIDACMARRRH</sequence>
<organism evidence="2 3">
    <name type="scientific">Magnaporthiopsis poae (strain ATCC 64411 / 73-15)</name>
    <name type="common">Kentucky bluegrass fungus</name>
    <name type="synonym">Magnaporthe poae</name>
    <dbReference type="NCBI Taxonomy" id="644358"/>
    <lineage>
        <taxon>Eukaryota</taxon>
        <taxon>Fungi</taxon>
        <taxon>Dikarya</taxon>
        <taxon>Ascomycota</taxon>
        <taxon>Pezizomycotina</taxon>
        <taxon>Sordariomycetes</taxon>
        <taxon>Sordariomycetidae</taxon>
        <taxon>Magnaporthales</taxon>
        <taxon>Magnaporthaceae</taxon>
        <taxon>Magnaporthiopsis</taxon>
    </lineage>
</organism>
<dbReference type="VEuPathDB" id="FungiDB:MAPG_00774"/>
<dbReference type="EMBL" id="GL876966">
    <property type="protein sequence ID" value="KLU81690.1"/>
    <property type="molecule type" value="Genomic_DNA"/>
</dbReference>
<reference evidence="3" key="1">
    <citation type="submission" date="2010-05" db="EMBL/GenBank/DDBJ databases">
        <title>The genome sequence of Magnaporthe poae strain ATCC 64411.</title>
        <authorList>
            <person name="Ma L.-J."/>
            <person name="Dead R."/>
            <person name="Young S."/>
            <person name="Zeng Q."/>
            <person name="Koehrsen M."/>
            <person name="Alvarado L."/>
            <person name="Berlin A."/>
            <person name="Chapman S.B."/>
            <person name="Chen Z."/>
            <person name="Freedman E."/>
            <person name="Gellesch M."/>
            <person name="Goldberg J."/>
            <person name="Griggs A."/>
            <person name="Gujja S."/>
            <person name="Heilman E.R."/>
            <person name="Heiman D."/>
            <person name="Hepburn T."/>
            <person name="Howarth C."/>
            <person name="Jen D."/>
            <person name="Larson L."/>
            <person name="Mehta T."/>
            <person name="Neiman D."/>
            <person name="Pearson M."/>
            <person name="Roberts A."/>
            <person name="Saif S."/>
            <person name="Shea T."/>
            <person name="Shenoy N."/>
            <person name="Sisk P."/>
            <person name="Stolte C."/>
            <person name="Sykes S."/>
            <person name="Walk T."/>
            <person name="White J."/>
            <person name="Yandava C."/>
            <person name="Haas B."/>
            <person name="Nusbaum C."/>
            <person name="Birren B."/>
        </authorList>
    </citation>
    <scope>NUCLEOTIDE SEQUENCE [LARGE SCALE GENOMIC DNA]</scope>
    <source>
        <strain evidence="3">ATCC 64411 / 73-15</strain>
    </source>
</reference>
<keyword evidence="3" id="KW-1185">Reference proteome</keyword>
<dbReference type="EMBL" id="ADBL01000179">
    <property type="status" value="NOT_ANNOTATED_CDS"/>
    <property type="molecule type" value="Genomic_DNA"/>
</dbReference>
<dbReference type="EnsemblFungi" id="MAPG_00774T0">
    <property type="protein sequence ID" value="MAPG_00774T0"/>
    <property type="gene ID" value="MAPG_00774"/>
</dbReference>
<proteinExistence type="predicted"/>
<dbReference type="AlphaFoldDB" id="A0A0C4DLX4"/>
<dbReference type="Proteomes" id="UP000011715">
    <property type="component" value="Unassembled WGS sequence"/>
</dbReference>
<evidence type="ECO:0000313" key="1">
    <source>
        <dbReference type="EMBL" id="KLU81690.1"/>
    </source>
</evidence>
<reference evidence="2" key="4">
    <citation type="journal article" date="2015" name="G3 (Bethesda)">
        <title>Genome sequences of three phytopathogenic species of the Magnaporthaceae family of fungi.</title>
        <authorList>
            <person name="Okagaki L.H."/>
            <person name="Nunes C.C."/>
            <person name="Sailsbery J."/>
            <person name="Clay B."/>
            <person name="Brown D."/>
            <person name="John T."/>
            <person name="Oh Y."/>
            <person name="Young N."/>
            <person name="Fitzgerald M."/>
            <person name="Haas B.J."/>
            <person name="Zeng Q."/>
            <person name="Young S."/>
            <person name="Adiconis X."/>
            <person name="Fan L."/>
            <person name="Levin J.Z."/>
            <person name="Mitchell T.K."/>
            <person name="Okubara P.A."/>
            <person name="Farman M.L."/>
            <person name="Kohn L.M."/>
            <person name="Birren B."/>
            <person name="Ma L.-J."/>
            <person name="Dean R.A."/>
        </authorList>
    </citation>
    <scope>NUCLEOTIDE SEQUENCE</scope>
    <source>
        <strain evidence="2">ATCC 64411 / 73-15</strain>
    </source>
</reference>
<evidence type="ECO:0000313" key="2">
    <source>
        <dbReference type="EnsemblFungi" id="MAPG_00774T0"/>
    </source>
</evidence>
<name>A0A0C4DLX4_MAGP6</name>
<accession>A0A0C4DLX4</accession>
<reference evidence="1" key="2">
    <citation type="submission" date="2010-05" db="EMBL/GenBank/DDBJ databases">
        <title>The Genome Sequence of Magnaporthe poae strain ATCC 64411.</title>
        <authorList>
            <consortium name="The Broad Institute Genome Sequencing Platform"/>
            <consortium name="Broad Institute Genome Sequencing Center for Infectious Disease"/>
            <person name="Ma L.-J."/>
            <person name="Dead R."/>
            <person name="Young S."/>
            <person name="Zeng Q."/>
            <person name="Koehrsen M."/>
            <person name="Alvarado L."/>
            <person name="Berlin A."/>
            <person name="Chapman S.B."/>
            <person name="Chen Z."/>
            <person name="Freedman E."/>
            <person name="Gellesch M."/>
            <person name="Goldberg J."/>
            <person name="Griggs A."/>
            <person name="Gujja S."/>
            <person name="Heilman E.R."/>
            <person name="Heiman D."/>
            <person name="Hepburn T."/>
            <person name="Howarth C."/>
            <person name="Jen D."/>
            <person name="Larson L."/>
            <person name="Mehta T."/>
            <person name="Neiman D."/>
            <person name="Pearson M."/>
            <person name="Roberts A."/>
            <person name="Saif S."/>
            <person name="Shea T."/>
            <person name="Shenoy N."/>
            <person name="Sisk P."/>
            <person name="Stolte C."/>
            <person name="Sykes S."/>
            <person name="Walk T."/>
            <person name="White J."/>
            <person name="Yandava C."/>
            <person name="Haas B."/>
            <person name="Nusbaum C."/>
            <person name="Birren B."/>
        </authorList>
    </citation>
    <scope>NUCLEOTIDE SEQUENCE</scope>
    <source>
        <strain evidence="1">ATCC 64411</strain>
    </source>
</reference>
<gene>
    <name evidence="1" type="ORF">MAPG_00774</name>
</gene>
<protein>
    <submittedName>
        <fullName evidence="1 2">Uncharacterized protein</fullName>
    </submittedName>
</protein>